<organism evidence="2 3">
    <name type="scientific">Dunaliella salina</name>
    <name type="common">Green alga</name>
    <name type="synonym">Protococcus salinus</name>
    <dbReference type="NCBI Taxonomy" id="3046"/>
    <lineage>
        <taxon>Eukaryota</taxon>
        <taxon>Viridiplantae</taxon>
        <taxon>Chlorophyta</taxon>
        <taxon>core chlorophytes</taxon>
        <taxon>Chlorophyceae</taxon>
        <taxon>CS clade</taxon>
        <taxon>Chlamydomonadales</taxon>
        <taxon>Dunaliellaceae</taxon>
        <taxon>Dunaliella</taxon>
    </lineage>
</organism>
<sequence length="574" mass="61835">MAMDALTFKNLDDLSEDALALIFCSLSDRLSRKAFFSTCKALRGKAVAAHVHTLKLNVQTLEDAKHQLQCHPTPAVIRRLWLSGHWNKWHMRASQMAASADLLELLSGTCGHSIPTEGSMLKDLEELRLRNCPVTDLDAPFFVAVLRARCPKLTSLAIVNPDIPEGLLKELAESAHSTCSRRLSLQKLELATLSASSEPLQAATIAKMTGLRSLRLYCPVAGKDLGPLSHLCHLRKLELGPEIPPDAKNLGAVLRNCTQLHELGLGSMPEAPGEALVSSSMQRLSISTLPVALVPRLIEMVLPKLQALEIDLLSFVPMEVERNVDSAAELRGGLESFFGPETEDERGALSLEHKERIAQNCAAFAALPIEWSSCAVSTDIGLWATLSQASLWQCSSHTGSASVSMNALSCSEIPLQMDARAQLSMDVGHLGTLGLVLDALAPLKRTRVCSCEKLLLDLVSVGKGEMSKVAHMFPCTNYLEVSGSIASTSLHEAIHGMPRLHTLKSWLCGVHDGSAVAACTAAMLSKRSQPLLFKIVTTLLNGPAPSLLQQASAQVQAFADLAAMLPGRTQVTLL</sequence>
<dbReference type="SUPFAM" id="SSF52047">
    <property type="entry name" value="RNI-like"/>
    <property type="match status" value="1"/>
</dbReference>
<accession>A0ABQ7GCI7</accession>
<evidence type="ECO:0000256" key="1">
    <source>
        <dbReference type="ARBA" id="ARBA00004430"/>
    </source>
</evidence>
<evidence type="ECO:0000313" key="2">
    <source>
        <dbReference type="EMBL" id="KAF5832309.1"/>
    </source>
</evidence>
<dbReference type="EMBL" id="MU069882">
    <property type="protein sequence ID" value="KAF5832309.1"/>
    <property type="molecule type" value="Genomic_DNA"/>
</dbReference>
<reference evidence="2" key="1">
    <citation type="submission" date="2017-08" db="EMBL/GenBank/DDBJ databases">
        <authorList>
            <person name="Polle J.E."/>
            <person name="Barry K."/>
            <person name="Cushman J."/>
            <person name="Schmutz J."/>
            <person name="Tran D."/>
            <person name="Hathwaick L.T."/>
            <person name="Yim W.C."/>
            <person name="Jenkins J."/>
            <person name="Mckie-Krisberg Z.M."/>
            <person name="Prochnik S."/>
            <person name="Lindquist E."/>
            <person name="Dockter R.B."/>
            <person name="Adam C."/>
            <person name="Molina H."/>
            <person name="Bunkerborg J."/>
            <person name="Jin E."/>
            <person name="Buchheim M."/>
            <person name="Magnuson J."/>
        </authorList>
    </citation>
    <scope>NUCLEOTIDE SEQUENCE</scope>
    <source>
        <strain evidence="2">CCAP 19/18</strain>
    </source>
</reference>
<proteinExistence type="predicted"/>
<evidence type="ECO:0000313" key="3">
    <source>
        <dbReference type="Proteomes" id="UP000815325"/>
    </source>
</evidence>
<dbReference type="Gene3D" id="3.80.10.10">
    <property type="entry name" value="Ribonuclease Inhibitor"/>
    <property type="match status" value="1"/>
</dbReference>
<keyword evidence="3" id="KW-1185">Reference proteome</keyword>
<dbReference type="Proteomes" id="UP000815325">
    <property type="component" value="Unassembled WGS sequence"/>
</dbReference>
<comment type="subcellular location">
    <subcellularLocation>
        <location evidence="1">Cytoplasm</location>
        <location evidence="1">Cytoskeleton</location>
        <location evidence="1">Cilium axoneme</location>
    </subcellularLocation>
</comment>
<comment type="caution">
    <text evidence="2">The sequence shown here is derived from an EMBL/GenBank/DDBJ whole genome shotgun (WGS) entry which is preliminary data.</text>
</comment>
<gene>
    <name evidence="2" type="ORF">DUNSADRAFT_11817</name>
</gene>
<protein>
    <submittedName>
        <fullName evidence="2">Uncharacterized protein</fullName>
    </submittedName>
</protein>
<dbReference type="InterPro" id="IPR032675">
    <property type="entry name" value="LRR_dom_sf"/>
</dbReference>
<name>A0ABQ7GCI7_DUNSA</name>